<reference evidence="1" key="1">
    <citation type="submission" date="2019-11" db="EMBL/GenBank/DDBJ databases">
        <title>Genomic insights into an expanded diversity of filamentous marine cyanobacteria reveals the extraordinary biosynthetic potential of Moorea and Okeania.</title>
        <authorList>
            <person name="Ferreira Leao T."/>
            <person name="Wang M."/>
            <person name="Moss N."/>
            <person name="Da Silva R."/>
            <person name="Sanders J."/>
            <person name="Nurk S."/>
            <person name="Gurevich A."/>
            <person name="Humphrey G."/>
            <person name="Reher R."/>
            <person name="Zhu Q."/>
            <person name="Belda-Ferre P."/>
            <person name="Glukhov E."/>
            <person name="Rex R."/>
            <person name="Dorrestein P.C."/>
            <person name="Knight R."/>
            <person name="Pevzner P."/>
            <person name="Gerwick W.H."/>
            <person name="Gerwick L."/>
        </authorList>
    </citation>
    <scope>NUCLEOTIDE SEQUENCE</scope>
    <source>
        <strain evidence="1">SIO1C4</strain>
    </source>
</reference>
<name>A0A6B3NKQ2_9CYAN</name>
<proteinExistence type="predicted"/>
<sequence>MPSKDVYVREYTVRAHKRKIHTRVYKFICHFCNSPVERETYATCCPKYGNNCQGVASKCLRLQESKKFGDK</sequence>
<dbReference type="EMBL" id="JAAHFQ010000629">
    <property type="protein sequence ID" value="NER30724.1"/>
    <property type="molecule type" value="Genomic_DNA"/>
</dbReference>
<organism evidence="1">
    <name type="scientific">Symploca sp. SIO1C4</name>
    <dbReference type="NCBI Taxonomy" id="2607765"/>
    <lineage>
        <taxon>Bacteria</taxon>
        <taxon>Bacillati</taxon>
        <taxon>Cyanobacteriota</taxon>
        <taxon>Cyanophyceae</taxon>
        <taxon>Coleofasciculales</taxon>
        <taxon>Coleofasciculaceae</taxon>
        <taxon>Symploca</taxon>
    </lineage>
</organism>
<evidence type="ECO:0000313" key="1">
    <source>
        <dbReference type="EMBL" id="NER30724.1"/>
    </source>
</evidence>
<dbReference type="AlphaFoldDB" id="A0A6B3NKQ2"/>
<gene>
    <name evidence="1" type="ORF">F6J89_24690</name>
</gene>
<comment type="caution">
    <text evidence="1">The sequence shown here is derived from an EMBL/GenBank/DDBJ whole genome shotgun (WGS) entry which is preliminary data.</text>
</comment>
<accession>A0A6B3NKQ2</accession>
<protein>
    <submittedName>
        <fullName evidence="1">Uncharacterized protein</fullName>
    </submittedName>
</protein>